<dbReference type="GO" id="GO:0004045">
    <property type="term" value="F:peptidyl-tRNA hydrolase activity"/>
    <property type="evidence" value="ECO:0007669"/>
    <property type="project" value="UniProtKB-EC"/>
</dbReference>
<dbReference type="InterPro" id="IPR052104">
    <property type="entry name" value="Mito_Release_Factor_mL62"/>
</dbReference>
<organism evidence="8">
    <name type="scientific">Thrips palmi</name>
    <name type="common">Melon thrips</name>
    <dbReference type="NCBI Taxonomy" id="161013"/>
    <lineage>
        <taxon>Eukaryota</taxon>
        <taxon>Metazoa</taxon>
        <taxon>Ecdysozoa</taxon>
        <taxon>Arthropoda</taxon>
        <taxon>Hexapoda</taxon>
        <taxon>Insecta</taxon>
        <taxon>Pterygota</taxon>
        <taxon>Neoptera</taxon>
        <taxon>Paraneoptera</taxon>
        <taxon>Thysanoptera</taxon>
        <taxon>Terebrantia</taxon>
        <taxon>Thripoidea</taxon>
        <taxon>Thripidae</taxon>
        <taxon>Thrips</taxon>
    </lineage>
</organism>
<dbReference type="GO" id="GO:0070126">
    <property type="term" value="P:mitochondrial translational termination"/>
    <property type="evidence" value="ECO:0007669"/>
    <property type="project" value="TreeGrafter"/>
</dbReference>
<dbReference type="Pfam" id="PF00472">
    <property type="entry name" value="RF-1"/>
    <property type="match status" value="1"/>
</dbReference>
<evidence type="ECO:0000259" key="6">
    <source>
        <dbReference type="Pfam" id="PF00472"/>
    </source>
</evidence>
<dbReference type="GO" id="GO:0016150">
    <property type="term" value="F:translation release factor activity, codon nonspecific"/>
    <property type="evidence" value="ECO:0007669"/>
    <property type="project" value="TreeGrafter"/>
</dbReference>
<evidence type="ECO:0000313" key="7">
    <source>
        <dbReference type="Proteomes" id="UP000515158"/>
    </source>
</evidence>
<name>A0A6P8YYL8_THRPL</name>
<dbReference type="GeneID" id="117645918"/>
<dbReference type="InterPro" id="IPR000352">
    <property type="entry name" value="Pep_chain_release_fac_I"/>
</dbReference>
<gene>
    <name evidence="8" type="primary">LOC117645918</name>
</gene>
<evidence type="ECO:0000313" key="8">
    <source>
        <dbReference type="RefSeq" id="XP_034242361.1"/>
    </source>
</evidence>
<dbReference type="EC" id="3.1.1.29" evidence="1"/>
<proteinExistence type="inferred from homology"/>
<comment type="similarity">
    <text evidence="2">Belongs to the prokaryotic/mitochondrial release factor family. Mitochondrion-specific ribosomal protein mL62 subfamily.</text>
</comment>
<feature type="region of interest" description="Disordered" evidence="5">
    <location>
        <begin position="181"/>
        <end position="205"/>
    </location>
</feature>
<dbReference type="OrthoDB" id="270639at2759"/>
<dbReference type="Gene3D" id="3.30.160.20">
    <property type="match status" value="1"/>
</dbReference>
<evidence type="ECO:0000256" key="4">
    <source>
        <dbReference type="ARBA" id="ARBA00041531"/>
    </source>
</evidence>
<sequence>MNTSLRCFRFLQNQLWHSGKCLNVYRCMSFESSISLKSLYPTSNLAIKTPSVSQIPPKEGQRFSGFIPIEKLKITASRSSGPGGQHANKVSSKVDVRFRIDDAEWLEPELREKIKSQFQSRITSDGYLFVTSDRTRSKQLNIANCMEKLRDIIWKSEGPEVVELSEEDKILQLKQQEAANRERLKKKRMRSFDKQSRRPDDRYID</sequence>
<dbReference type="PANTHER" id="PTHR11075:SF54">
    <property type="entry name" value="LARGE RIBOSOMAL SUBUNIT PROTEIN ML62"/>
    <property type="match status" value="1"/>
</dbReference>
<reference evidence="8" key="1">
    <citation type="submission" date="2025-08" db="UniProtKB">
        <authorList>
            <consortium name="RefSeq"/>
        </authorList>
    </citation>
    <scope>IDENTIFICATION</scope>
    <source>
        <tissue evidence="8">Total insect</tissue>
    </source>
</reference>
<accession>A0A6P8YYL8</accession>
<feature type="compositionally biased region" description="Basic and acidic residues" evidence="5">
    <location>
        <begin position="190"/>
        <end position="205"/>
    </location>
</feature>
<keyword evidence="7" id="KW-1185">Reference proteome</keyword>
<dbReference type="SUPFAM" id="SSF110916">
    <property type="entry name" value="Peptidyl-tRNA hydrolase domain-like"/>
    <property type="match status" value="1"/>
</dbReference>
<dbReference type="KEGG" id="tpal:117645918"/>
<evidence type="ECO:0000256" key="3">
    <source>
        <dbReference type="ARBA" id="ARBA00039441"/>
    </source>
</evidence>
<dbReference type="FunFam" id="3.30.160.20:FF:000046">
    <property type="entry name" value="Peptidyl-tRNA hydrolase ICT1"/>
    <property type="match status" value="1"/>
</dbReference>
<dbReference type="GO" id="GO:0005762">
    <property type="term" value="C:mitochondrial large ribosomal subunit"/>
    <property type="evidence" value="ECO:0007669"/>
    <property type="project" value="TreeGrafter"/>
</dbReference>
<dbReference type="Proteomes" id="UP000515158">
    <property type="component" value="Unplaced"/>
</dbReference>
<protein>
    <recommendedName>
        <fullName evidence="3">Large ribosomal subunit protein mL62</fullName>
        <ecNumber evidence="1">3.1.1.29</ecNumber>
    </recommendedName>
    <alternativeName>
        <fullName evidence="4">Peptidyl-tRNA hydrolase ICT1, mitochondrial</fullName>
    </alternativeName>
</protein>
<dbReference type="PANTHER" id="PTHR11075">
    <property type="entry name" value="PEPTIDE CHAIN RELEASE FACTOR"/>
    <property type="match status" value="1"/>
</dbReference>
<dbReference type="FunCoup" id="A0A6P8YYL8">
    <property type="interactions" value="1347"/>
</dbReference>
<dbReference type="InParanoid" id="A0A6P8YYL8"/>
<dbReference type="RefSeq" id="XP_034242361.1">
    <property type="nucleotide sequence ID" value="XM_034386470.1"/>
</dbReference>
<feature type="domain" description="Prokaryotic-type class I peptide chain release factors" evidence="6">
    <location>
        <begin position="67"/>
        <end position="202"/>
    </location>
</feature>
<keyword evidence="8" id="KW-0378">Hydrolase</keyword>
<evidence type="ECO:0000256" key="2">
    <source>
        <dbReference type="ARBA" id="ARBA00038225"/>
    </source>
</evidence>
<evidence type="ECO:0000256" key="1">
    <source>
        <dbReference type="ARBA" id="ARBA00013260"/>
    </source>
</evidence>
<dbReference type="AlphaFoldDB" id="A0A6P8YYL8"/>
<evidence type="ECO:0000256" key="5">
    <source>
        <dbReference type="SAM" id="MobiDB-lite"/>
    </source>
</evidence>